<name>A0A3G4ZVN9_9VIRU</name>
<keyword evidence="1" id="KW-0175">Coiled coil</keyword>
<organism evidence="2">
    <name type="scientific">Edafosvirus sp</name>
    <dbReference type="NCBI Taxonomy" id="2487765"/>
    <lineage>
        <taxon>Viruses</taxon>
        <taxon>Varidnaviria</taxon>
        <taxon>Bamfordvirae</taxon>
        <taxon>Nucleocytoviricota</taxon>
        <taxon>Megaviricetes</taxon>
        <taxon>Imitervirales</taxon>
        <taxon>Mimiviridae</taxon>
        <taxon>Klosneuvirinae</taxon>
    </lineage>
</organism>
<proteinExistence type="predicted"/>
<dbReference type="EMBL" id="MK072128">
    <property type="protein sequence ID" value="AYV78968.1"/>
    <property type="molecule type" value="Genomic_DNA"/>
</dbReference>
<sequence>MSKNDESKVLIGIQTLTDMVNELKKLKEHNKLLLQELKKIKEKEDKEKKNKEKRFVFDDEYDFEKCSLCKEKVWHEDGRYQIGWGFVCSECISF</sequence>
<evidence type="ECO:0000256" key="1">
    <source>
        <dbReference type="SAM" id="Coils"/>
    </source>
</evidence>
<evidence type="ECO:0000313" key="2">
    <source>
        <dbReference type="EMBL" id="AYV78968.1"/>
    </source>
</evidence>
<reference evidence="2" key="1">
    <citation type="submission" date="2018-10" db="EMBL/GenBank/DDBJ databases">
        <title>Hidden diversity of soil giant viruses.</title>
        <authorList>
            <person name="Schulz F."/>
            <person name="Alteio L."/>
            <person name="Goudeau D."/>
            <person name="Ryan E.M."/>
            <person name="Malmstrom R.R."/>
            <person name="Blanchard J."/>
            <person name="Woyke T."/>
        </authorList>
    </citation>
    <scope>NUCLEOTIDE SEQUENCE</scope>
    <source>
        <strain evidence="2">EDV1</strain>
    </source>
</reference>
<accession>A0A3G4ZVN9</accession>
<gene>
    <name evidence="2" type="ORF">Edafosvirus63_1</name>
</gene>
<feature type="coiled-coil region" evidence="1">
    <location>
        <begin position="16"/>
        <end position="54"/>
    </location>
</feature>
<protein>
    <submittedName>
        <fullName evidence="2">Uncharacterized protein</fullName>
    </submittedName>
</protein>